<comment type="caution">
    <text evidence="1">The sequence shown here is derived from an EMBL/GenBank/DDBJ whole genome shotgun (WGS) entry which is preliminary data.</text>
</comment>
<dbReference type="Pfam" id="PF26137">
    <property type="entry name" value="Toxin_SdpC"/>
    <property type="match status" value="1"/>
</dbReference>
<name>A0ABW2T8W7_9ACTN</name>
<reference evidence="2" key="1">
    <citation type="journal article" date="2019" name="Int. J. Syst. Evol. Microbiol.">
        <title>The Global Catalogue of Microorganisms (GCM) 10K type strain sequencing project: providing services to taxonomists for standard genome sequencing and annotation.</title>
        <authorList>
            <consortium name="The Broad Institute Genomics Platform"/>
            <consortium name="The Broad Institute Genome Sequencing Center for Infectious Disease"/>
            <person name="Wu L."/>
            <person name="Ma J."/>
        </authorList>
    </citation>
    <scope>NUCLEOTIDE SEQUENCE [LARGE SCALE GENOMIC DNA]</scope>
    <source>
        <strain evidence="2">JCM 10083</strain>
    </source>
</reference>
<keyword evidence="2" id="KW-1185">Reference proteome</keyword>
<accession>A0ABW2T8W7</accession>
<evidence type="ECO:0008006" key="3">
    <source>
        <dbReference type="Google" id="ProtNLM"/>
    </source>
</evidence>
<dbReference type="InterPro" id="IPR023888">
    <property type="entry name" value="SdpC-like"/>
</dbReference>
<proteinExistence type="predicted"/>
<dbReference type="EMBL" id="JBHTEE010000001">
    <property type="protein sequence ID" value="MFC7605130.1"/>
    <property type="molecule type" value="Genomic_DNA"/>
</dbReference>
<gene>
    <name evidence="1" type="ORF">ACFQVD_33975</name>
</gene>
<sequence length="127" mass="13619">MAETYPDLRVPSSTGTWPAARARQLVAGMKRAAPDFFTAFEAAITSGDRIRIEQAATSAGELAATVPVGDNGPAAPNVAYSFIVVDSTLVKQTNTIWNTNRIWSVPEGGTVLAQERWVDDVAKTLVR</sequence>
<evidence type="ECO:0000313" key="1">
    <source>
        <dbReference type="EMBL" id="MFC7605130.1"/>
    </source>
</evidence>
<protein>
    <recommendedName>
        <fullName evidence="3">Nuclear transport factor 2 family protein</fullName>
    </recommendedName>
</protein>
<dbReference type="Proteomes" id="UP001596514">
    <property type="component" value="Unassembled WGS sequence"/>
</dbReference>
<dbReference type="RefSeq" id="WP_343963204.1">
    <property type="nucleotide sequence ID" value="NZ_BAAAGK010000016.1"/>
</dbReference>
<organism evidence="1 2">
    <name type="scientific">Streptosporangium amethystogenes subsp. fukuiense</name>
    <dbReference type="NCBI Taxonomy" id="698418"/>
    <lineage>
        <taxon>Bacteria</taxon>
        <taxon>Bacillati</taxon>
        <taxon>Actinomycetota</taxon>
        <taxon>Actinomycetes</taxon>
        <taxon>Streptosporangiales</taxon>
        <taxon>Streptosporangiaceae</taxon>
        <taxon>Streptosporangium</taxon>
    </lineage>
</organism>
<evidence type="ECO:0000313" key="2">
    <source>
        <dbReference type="Proteomes" id="UP001596514"/>
    </source>
</evidence>